<dbReference type="AlphaFoldDB" id="A0A381SAT4"/>
<protein>
    <submittedName>
        <fullName evidence="1">Uncharacterized protein</fullName>
    </submittedName>
</protein>
<reference evidence="1" key="1">
    <citation type="submission" date="2018-05" db="EMBL/GenBank/DDBJ databases">
        <authorList>
            <person name="Lanie J.A."/>
            <person name="Ng W.-L."/>
            <person name="Kazmierczak K.M."/>
            <person name="Andrzejewski T.M."/>
            <person name="Davidsen T.M."/>
            <person name="Wayne K.J."/>
            <person name="Tettelin H."/>
            <person name="Glass J.I."/>
            <person name="Rusch D."/>
            <person name="Podicherti R."/>
            <person name="Tsui H.-C.T."/>
            <person name="Winkler M.E."/>
        </authorList>
    </citation>
    <scope>NUCLEOTIDE SEQUENCE</scope>
</reference>
<evidence type="ECO:0000313" key="1">
    <source>
        <dbReference type="EMBL" id="SVA00624.1"/>
    </source>
</evidence>
<proteinExistence type="predicted"/>
<accession>A0A381SAT4</accession>
<gene>
    <name evidence="1" type="ORF">METZ01_LOCUS53478</name>
</gene>
<sequence length="47" mass="5486">MVVSLAFGEEIPELSFRDTNPKRGGSRNLFELKHFMHPFQELSQMYA</sequence>
<dbReference type="EMBL" id="UINC01002821">
    <property type="protein sequence ID" value="SVA00624.1"/>
    <property type="molecule type" value="Genomic_DNA"/>
</dbReference>
<organism evidence="1">
    <name type="scientific">marine metagenome</name>
    <dbReference type="NCBI Taxonomy" id="408172"/>
    <lineage>
        <taxon>unclassified sequences</taxon>
        <taxon>metagenomes</taxon>
        <taxon>ecological metagenomes</taxon>
    </lineage>
</organism>
<name>A0A381SAT4_9ZZZZ</name>